<name>A0A976N2H9_9VIRU</name>
<sequence length="98" mass="10772">MEMPKFNMRPLWETLRIGLEQGIDPQVTVPTVYDEDISLMRVDPDSDIRQGRMDIADARISSARTSFEASLEAREASRRAANSVNSAVITEGGSSGEA</sequence>
<organism evidence="1">
    <name type="scientific">Dipodfec virus UA23Rod_1114</name>
    <dbReference type="NCBI Taxonomy" id="2936533"/>
    <lineage>
        <taxon>Viruses</taxon>
        <taxon>Monodnaviria</taxon>
        <taxon>Sangervirae</taxon>
        <taxon>Phixviricota</taxon>
        <taxon>Malgrandaviricetes</taxon>
        <taxon>Petitvirales</taxon>
        <taxon>Microviridae</taxon>
    </lineage>
</organism>
<reference evidence="1" key="1">
    <citation type="submission" date="2022-02" db="EMBL/GenBank/DDBJ databases">
        <title>Towards deciphering the DNA virus diversity associated with rodent species in the families Cricetidae and Heteromyidae.</title>
        <authorList>
            <person name="Lund M."/>
            <person name="Larsen B.B."/>
            <person name="Gryseels S."/>
            <person name="Kraberger S."/>
            <person name="Rowsey D.M."/>
            <person name="Steger L."/>
            <person name="Yule K.M."/>
            <person name="Upham N.S."/>
            <person name="Worobey M."/>
            <person name="Van Doorslaer K."/>
            <person name="Varsani A."/>
        </authorList>
    </citation>
    <scope>NUCLEOTIDE SEQUENCE</scope>
    <source>
        <strain evidence="1">UA23Rod_1114</strain>
    </source>
</reference>
<proteinExistence type="predicted"/>
<protein>
    <submittedName>
        <fullName evidence="1">Uncharacterized protein</fullName>
    </submittedName>
</protein>
<evidence type="ECO:0000313" key="1">
    <source>
        <dbReference type="EMBL" id="UPW41480.1"/>
    </source>
</evidence>
<dbReference type="EMBL" id="OM869608">
    <property type="protein sequence ID" value="UPW41480.1"/>
    <property type="molecule type" value="Genomic_DNA"/>
</dbReference>
<accession>A0A976N2H9</accession>